<reference evidence="7 8" key="1">
    <citation type="submission" date="2018-11" db="EMBL/GenBank/DDBJ databases">
        <title>Genome squencing of methanotrophic bacteria isolated from alkaline groundwater in Korea.</title>
        <authorList>
            <person name="Nguyen L.N."/>
        </authorList>
    </citation>
    <scope>NUCLEOTIDE SEQUENCE [LARGE SCALE GENOMIC DNA]</scope>
    <source>
        <strain evidence="7 8">GW6</strain>
    </source>
</reference>
<dbReference type="KEGG" id="mros:EHO51_00465"/>
<dbReference type="AlphaFoldDB" id="A0A3G8M339"/>
<evidence type="ECO:0000256" key="1">
    <source>
        <dbReference type="ARBA" id="ARBA00004141"/>
    </source>
</evidence>
<feature type="transmembrane region" description="Helical" evidence="6">
    <location>
        <begin position="158"/>
        <end position="180"/>
    </location>
</feature>
<accession>A0A3G8M339</accession>
<evidence type="ECO:0000256" key="4">
    <source>
        <dbReference type="ARBA" id="ARBA00022989"/>
    </source>
</evidence>
<feature type="transmembrane region" description="Helical" evidence="6">
    <location>
        <begin position="72"/>
        <end position="94"/>
    </location>
</feature>
<keyword evidence="3 6" id="KW-0812">Transmembrane</keyword>
<organism evidence="7 8">
    <name type="scientific">Methylocystis rosea</name>
    <dbReference type="NCBI Taxonomy" id="173366"/>
    <lineage>
        <taxon>Bacteria</taxon>
        <taxon>Pseudomonadati</taxon>
        <taxon>Pseudomonadota</taxon>
        <taxon>Alphaproteobacteria</taxon>
        <taxon>Hyphomicrobiales</taxon>
        <taxon>Methylocystaceae</taxon>
        <taxon>Methylocystis</taxon>
    </lineage>
</organism>
<feature type="transmembrane region" description="Helical" evidence="6">
    <location>
        <begin position="214"/>
        <end position="237"/>
    </location>
</feature>
<dbReference type="Proteomes" id="UP000273982">
    <property type="component" value="Chromosome"/>
</dbReference>
<feature type="transmembrane region" description="Helical" evidence="6">
    <location>
        <begin position="314"/>
        <end position="340"/>
    </location>
</feature>
<proteinExistence type="inferred from homology"/>
<evidence type="ECO:0000256" key="2">
    <source>
        <dbReference type="ARBA" id="ARBA00009773"/>
    </source>
</evidence>
<dbReference type="EMBL" id="CP034086">
    <property type="protein sequence ID" value="AZG75338.1"/>
    <property type="molecule type" value="Genomic_DNA"/>
</dbReference>
<evidence type="ECO:0000256" key="5">
    <source>
        <dbReference type="ARBA" id="ARBA00023136"/>
    </source>
</evidence>
<gene>
    <name evidence="7" type="ORF">EHO51_00465</name>
</gene>
<evidence type="ECO:0000256" key="6">
    <source>
        <dbReference type="SAM" id="Phobius"/>
    </source>
</evidence>
<evidence type="ECO:0000256" key="3">
    <source>
        <dbReference type="ARBA" id="ARBA00022692"/>
    </source>
</evidence>
<comment type="similarity">
    <text evidence="2">Belongs to the autoinducer-2 exporter (AI-2E) (TC 2.A.86) family.</text>
</comment>
<dbReference type="GO" id="GO:0016020">
    <property type="term" value="C:membrane"/>
    <property type="evidence" value="ECO:0007669"/>
    <property type="project" value="UniProtKB-SubCell"/>
</dbReference>
<feature type="transmembrane region" description="Helical" evidence="6">
    <location>
        <begin position="243"/>
        <end position="265"/>
    </location>
</feature>
<protein>
    <submittedName>
        <fullName evidence="7">AI-2E family transporter</fullName>
    </submittedName>
</protein>
<evidence type="ECO:0000313" key="8">
    <source>
        <dbReference type="Proteomes" id="UP000273982"/>
    </source>
</evidence>
<name>A0A3G8M339_9HYPH</name>
<keyword evidence="5 6" id="KW-0472">Membrane</keyword>
<dbReference type="RefSeq" id="WP_124737237.1">
    <property type="nucleotide sequence ID" value="NZ_CP034086.1"/>
</dbReference>
<comment type="subcellular location">
    <subcellularLocation>
        <location evidence="1">Membrane</location>
        <topology evidence="1">Multi-pass membrane protein</topology>
    </subcellularLocation>
</comment>
<dbReference type="PANTHER" id="PTHR21716:SF4">
    <property type="entry name" value="TRANSMEMBRANE PROTEIN 245"/>
    <property type="match status" value="1"/>
</dbReference>
<feature type="transmembrane region" description="Helical" evidence="6">
    <location>
        <begin position="47"/>
        <end position="65"/>
    </location>
</feature>
<keyword evidence="4 6" id="KW-1133">Transmembrane helix</keyword>
<evidence type="ECO:0000313" key="7">
    <source>
        <dbReference type="EMBL" id="AZG75338.1"/>
    </source>
</evidence>
<feature type="transmembrane region" description="Helical" evidence="6">
    <location>
        <begin position="277"/>
        <end position="294"/>
    </location>
</feature>
<sequence length="357" mass="38876">MNEELEAAALVEQDQNLSIDIFVLARLAVTLAFLSAAILISAPFLPALTWALVLAVVFIAPHRVLERFLPPSVAAGVSMLIVGLVIVGPLLLMIERLVSEAAAGVDYVQKTVQQGDWQTMLDAHPWLGGFQSWIARRFDLQATFSQLGAFVTNVATNFLRASTGQVITTVLAFYLLFFFLRDRAVALQTLARLSPFSNIETGKIIVRVRDTIHAILFGTLAVSALQGLLGGLMFWVLDFNSPVLWGLIMGLVSIVPVLGSFVIWIPATIYLLIEDRWVEAIILGLWGGVVISSIDNLVRPLLIGDSMRLHTVPAFIAMLGGLQLFGASGIVLGPIVMALSPLLLEFWRRRVGPDQPG</sequence>
<dbReference type="PANTHER" id="PTHR21716">
    <property type="entry name" value="TRANSMEMBRANE PROTEIN"/>
    <property type="match status" value="1"/>
</dbReference>
<dbReference type="Pfam" id="PF01594">
    <property type="entry name" value="AI-2E_transport"/>
    <property type="match status" value="1"/>
</dbReference>
<dbReference type="InterPro" id="IPR002549">
    <property type="entry name" value="AI-2E-like"/>
</dbReference>